<evidence type="ECO:0000256" key="2">
    <source>
        <dbReference type="ARBA" id="ARBA00022801"/>
    </source>
</evidence>
<dbReference type="Gene3D" id="3.20.20.370">
    <property type="entry name" value="Glycoside hydrolase/deacetylase"/>
    <property type="match status" value="1"/>
</dbReference>
<gene>
    <name evidence="5" type="ORF">FPZ45_06880</name>
</gene>
<protein>
    <submittedName>
        <fullName evidence="5">Polysaccharide deacetylase family protein</fullName>
    </submittedName>
</protein>
<keyword evidence="6" id="KW-1185">Reference proteome</keyword>
<dbReference type="SUPFAM" id="SSF88713">
    <property type="entry name" value="Glycoside hydrolase/deacetylase"/>
    <property type="match status" value="1"/>
</dbReference>
<evidence type="ECO:0000256" key="1">
    <source>
        <dbReference type="ARBA" id="ARBA00022723"/>
    </source>
</evidence>
<dbReference type="GO" id="GO:0005975">
    <property type="term" value="P:carbohydrate metabolic process"/>
    <property type="evidence" value="ECO:0007669"/>
    <property type="project" value="InterPro"/>
</dbReference>
<dbReference type="InterPro" id="IPR002509">
    <property type="entry name" value="NODB_dom"/>
</dbReference>
<dbReference type="InterPro" id="IPR011330">
    <property type="entry name" value="Glyco_hydro/deAcase_b/a-brl"/>
</dbReference>
<accession>A0A559JQL4</accession>
<dbReference type="EMBL" id="VNJJ01000003">
    <property type="protein sequence ID" value="TVY02160.1"/>
    <property type="molecule type" value="Genomic_DNA"/>
</dbReference>
<reference evidence="5 6" key="1">
    <citation type="submission" date="2019-07" db="EMBL/GenBank/DDBJ databases">
        <authorList>
            <person name="Kim J."/>
        </authorList>
    </citation>
    <scope>NUCLEOTIDE SEQUENCE [LARGE SCALE GENOMIC DNA]</scope>
    <source>
        <strain evidence="5 6">G13</strain>
    </source>
</reference>
<comment type="caution">
    <text evidence="5">The sequence shown here is derived from an EMBL/GenBank/DDBJ whole genome shotgun (WGS) entry which is preliminary data.</text>
</comment>
<dbReference type="Proteomes" id="UP000316330">
    <property type="component" value="Unassembled WGS sequence"/>
</dbReference>
<dbReference type="PROSITE" id="PS51677">
    <property type="entry name" value="NODB"/>
    <property type="match status" value="1"/>
</dbReference>
<dbReference type="Pfam" id="PF01522">
    <property type="entry name" value="Polysacc_deac_1"/>
    <property type="match status" value="1"/>
</dbReference>
<dbReference type="GO" id="GO:0016810">
    <property type="term" value="F:hydrolase activity, acting on carbon-nitrogen (but not peptide) bonds"/>
    <property type="evidence" value="ECO:0007669"/>
    <property type="project" value="InterPro"/>
</dbReference>
<keyword evidence="1" id="KW-0479">Metal-binding</keyword>
<evidence type="ECO:0000259" key="4">
    <source>
        <dbReference type="PROSITE" id="PS51677"/>
    </source>
</evidence>
<sequence>MKKEIGEGIFKLVLRCLFLAFGTLHLAAWCAASAGTTTFHDNSEAIIGRVSTDEKVVALTFDDGPGTKYTPRILDLLSQYQAKATFFVVGWRVENYPDLILREDSDGHELGNHTFTHFNYRKMSTEQLIEEINKTQEAIFRVTGKRPIFFRPPGGYLSTSVKAAAMKEHLRIVNWSWDQETRDWSKPGVQNIVNKVLKNVHPGDIILFHDQSRGTFQTVQALKEILPGLMEKGYRCVTVSELLTYEKNRQNRSDMKWGTIDGERTMNYLVVVRLLFRSNL</sequence>
<dbReference type="CDD" id="cd10917">
    <property type="entry name" value="CE4_NodB_like_6s_7s"/>
    <property type="match status" value="1"/>
</dbReference>
<feature type="domain" description="NodB homology" evidence="4">
    <location>
        <begin position="55"/>
        <end position="237"/>
    </location>
</feature>
<evidence type="ECO:0000256" key="3">
    <source>
        <dbReference type="SAM" id="Phobius"/>
    </source>
</evidence>
<dbReference type="PANTHER" id="PTHR10587:SF133">
    <property type="entry name" value="CHITIN DEACETYLASE 1-RELATED"/>
    <property type="match status" value="1"/>
</dbReference>
<keyword evidence="3" id="KW-0812">Transmembrane</keyword>
<dbReference type="OrthoDB" id="2649545at2"/>
<dbReference type="RefSeq" id="WP_144699775.1">
    <property type="nucleotide sequence ID" value="NZ_VNJJ01000003.1"/>
</dbReference>
<dbReference type="PANTHER" id="PTHR10587">
    <property type="entry name" value="GLYCOSYL TRANSFERASE-RELATED"/>
    <property type="match status" value="1"/>
</dbReference>
<dbReference type="GO" id="GO:0016020">
    <property type="term" value="C:membrane"/>
    <property type="evidence" value="ECO:0007669"/>
    <property type="project" value="TreeGrafter"/>
</dbReference>
<feature type="transmembrane region" description="Helical" evidence="3">
    <location>
        <begin position="12"/>
        <end position="34"/>
    </location>
</feature>
<keyword evidence="2" id="KW-0378">Hydrolase</keyword>
<evidence type="ECO:0000313" key="5">
    <source>
        <dbReference type="EMBL" id="TVY02160.1"/>
    </source>
</evidence>
<organism evidence="5 6">
    <name type="scientific">Cohnella terricola</name>
    <dbReference type="NCBI Taxonomy" id="1289167"/>
    <lineage>
        <taxon>Bacteria</taxon>
        <taxon>Bacillati</taxon>
        <taxon>Bacillota</taxon>
        <taxon>Bacilli</taxon>
        <taxon>Bacillales</taxon>
        <taxon>Paenibacillaceae</taxon>
        <taxon>Cohnella</taxon>
    </lineage>
</organism>
<proteinExistence type="predicted"/>
<keyword evidence="3" id="KW-1133">Transmembrane helix</keyword>
<name>A0A559JQL4_9BACL</name>
<dbReference type="InterPro" id="IPR050248">
    <property type="entry name" value="Polysacc_deacetylase_ArnD"/>
</dbReference>
<evidence type="ECO:0000313" key="6">
    <source>
        <dbReference type="Proteomes" id="UP000316330"/>
    </source>
</evidence>
<dbReference type="GO" id="GO:0046872">
    <property type="term" value="F:metal ion binding"/>
    <property type="evidence" value="ECO:0007669"/>
    <property type="project" value="UniProtKB-KW"/>
</dbReference>
<keyword evidence="3" id="KW-0472">Membrane</keyword>
<dbReference type="AlphaFoldDB" id="A0A559JQL4"/>